<feature type="compositionally biased region" description="Pro residues" evidence="1">
    <location>
        <begin position="23"/>
        <end position="50"/>
    </location>
</feature>
<evidence type="ECO:0000256" key="1">
    <source>
        <dbReference type="SAM" id="MobiDB-lite"/>
    </source>
</evidence>
<comment type="caution">
    <text evidence="3">The sequence shown here is derived from an EMBL/GenBank/DDBJ whole genome shotgun (WGS) entry which is preliminary data.</text>
</comment>
<gene>
    <name evidence="3" type="ORF">H7H73_08980</name>
</gene>
<feature type="compositionally biased region" description="Low complexity" evidence="1">
    <location>
        <begin position="1"/>
        <end position="11"/>
    </location>
</feature>
<dbReference type="EMBL" id="JACKRN010000324">
    <property type="protein sequence ID" value="MCV7070561.1"/>
    <property type="molecule type" value="Genomic_DNA"/>
</dbReference>
<dbReference type="InterPro" id="IPR055581">
    <property type="entry name" value="DUF7157"/>
</dbReference>
<name>A0A9X2XWQ0_9MYCO</name>
<evidence type="ECO:0000259" key="2">
    <source>
        <dbReference type="Pfam" id="PF23715"/>
    </source>
</evidence>
<proteinExistence type="predicted"/>
<dbReference type="Pfam" id="PF23715">
    <property type="entry name" value="DUF7157"/>
    <property type="match status" value="1"/>
</dbReference>
<accession>A0A9X2XWQ0</accession>
<evidence type="ECO:0000313" key="3">
    <source>
        <dbReference type="EMBL" id="MCV7070561.1"/>
    </source>
</evidence>
<reference evidence="3" key="2">
    <citation type="journal article" date="2022" name="BMC Genomics">
        <title>Comparative genome analysis of mycobacteria focusing on tRNA and non-coding RNA.</title>
        <authorList>
            <person name="Behra P.R.K."/>
            <person name="Pettersson B.M.F."/>
            <person name="Ramesh M."/>
            <person name="Das S."/>
            <person name="Dasgupta S."/>
            <person name="Kirsebom L.A."/>
        </authorList>
    </citation>
    <scope>NUCLEOTIDE SEQUENCE</scope>
    <source>
        <strain evidence="3">DSM 45406</strain>
    </source>
</reference>
<sequence length="99" mass="10535">MPAPEAVEVPAPAAPPVYDEPIAPAPEYVPPAPDYVPPPAPPNYLPPAPGAPILVQPGGPLPAAVPPPVTVDAQQPRLRDRIIERIPIINRFHEPQYNP</sequence>
<feature type="region of interest" description="Disordered" evidence="1">
    <location>
        <begin position="1"/>
        <end position="52"/>
    </location>
</feature>
<protein>
    <recommendedName>
        <fullName evidence="2">DUF7157 domain-containing protein</fullName>
    </recommendedName>
</protein>
<feature type="domain" description="DUF7157" evidence="2">
    <location>
        <begin position="11"/>
        <end position="97"/>
    </location>
</feature>
<dbReference type="Proteomes" id="UP001140272">
    <property type="component" value="Unassembled WGS sequence"/>
</dbReference>
<reference evidence="3" key="1">
    <citation type="submission" date="2020-07" db="EMBL/GenBank/DDBJ databases">
        <authorList>
            <person name="Pettersson B.M.F."/>
            <person name="Behra P.R.K."/>
            <person name="Ramesh M."/>
            <person name="Das S."/>
            <person name="Dasgupta S."/>
            <person name="Kirsebom L.A."/>
        </authorList>
    </citation>
    <scope>NUCLEOTIDE SEQUENCE</scope>
    <source>
        <strain evidence="3">DSM 45406</strain>
    </source>
</reference>
<evidence type="ECO:0000313" key="4">
    <source>
        <dbReference type="Proteomes" id="UP001140272"/>
    </source>
</evidence>
<organism evidence="3 4">
    <name type="scientific">Mycolicibacterium rufum</name>
    <dbReference type="NCBI Taxonomy" id="318424"/>
    <lineage>
        <taxon>Bacteria</taxon>
        <taxon>Bacillati</taxon>
        <taxon>Actinomycetota</taxon>
        <taxon>Actinomycetes</taxon>
        <taxon>Mycobacteriales</taxon>
        <taxon>Mycobacteriaceae</taxon>
        <taxon>Mycolicibacterium</taxon>
    </lineage>
</organism>
<dbReference type="AlphaFoldDB" id="A0A9X2XWQ0"/>